<proteinExistence type="predicted"/>
<dbReference type="InterPro" id="IPR050486">
    <property type="entry name" value="Mannose-1P_guanyltransferase"/>
</dbReference>
<gene>
    <name evidence="3" type="ORF">NATSA_14830</name>
</gene>
<evidence type="ECO:0000256" key="1">
    <source>
        <dbReference type="PROSITE-ProRule" id="PRU00703"/>
    </source>
</evidence>
<dbReference type="InterPro" id="IPR029044">
    <property type="entry name" value="Nucleotide-diphossugar_trans"/>
</dbReference>
<keyword evidence="1" id="KW-0129">CBS domain</keyword>
<dbReference type="InterPro" id="IPR046342">
    <property type="entry name" value="CBS_dom_sf"/>
</dbReference>
<keyword evidence="3" id="KW-0808">Transferase</keyword>
<dbReference type="SUPFAM" id="SSF54631">
    <property type="entry name" value="CBS-domain pair"/>
    <property type="match status" value="1"/>
</dbReference>
<dbReference type="Proteomes" id="UP000673975">
    <property type="component" value="Unassembled WGS sequence"/>
</dbReference>
<dbReference type="PROSITE" id="PS51371">
    <property type="entry name" value="CBS"/>
    <property type="match status" value="1"/>
</dbReference>
<evidence type="ECO:0000313" key="3">
    <source>
        <dbReference type="EMBL" id="MBP3193950.1"/>
    </source>
</evidence>
<protein>
    <submittedName>
        <fullName evidence="3">NTP transferase domain-containing protein</fullName>
    </submittedName>
</protein>
<reference evidence="3" key="1">
    <citation type="submission" date="2021-02" db="EMBL/GenBank/DDBJ databases">
        <title>Natronogracilivirga saccharolytica gen. nov. sp. nov. a new anaerobic, haloalkiliphilic carbohydrate-fermenting bacterium from soda lake and proposing of Cyclonatronumiaceae fam. nov. in the phylum Balneolaeota.</title>
        <authorList>
            <person name="Zhilina T.N."/>
            <person name="Sorokin D.Y."/>
            <person name="Zavarzina D.G."/>
            <person name="Toshchakov S.V."/>
            <person name="Kublanov I.V."/>
        </authorList>
    </citation>
    <scope>NUCLEOTIDE SEQUENCE</scope>
    <source>
        <strain evidence="3">Z-1702</strain>
    </source>
</reference>
<dbReference type="PANTHER" id="PTHR22572">
    <property type="entry name" value="SUGAR-1-PHOSPHATE GUANYL TRANSFERASE"/>
    <property type="match status" value="1"/>
</dbReference>
<dbReference type="RefSeq" id="WP_210513410.1">
    <property type="nucleotide sequence ID" value="NZ_JAFIDN010000018.1"/>
</dbReference>
<evidence type="ECO:0000313" key="4">
    <source>
        <dbReference type="Proteomes" id="UP000673975"/>
    </source>
</evidence>
<dbReference type="Gene3D" id="3.10.580.10">
    <property type="entry name" value="CBS-domain"/>
    <property type="match status" value="1"/>
</dbReference>
<dbReference type="InterPro" id="IPR005835">
    <property type="entry name" value="NTP_transferase_dom"/>
</dbReference>
<accession>A0A8J7RMY9</accession>
<dbReference type="InterPro" id="IPR000644">
    <property type="entry name" value="CBS_dom"/>
</dbReference>
<feature type="domain" description="CBS" evidence="2">
    <location>
        <begin position="1"/>
        <end position="60"/>
    </location>
</feature>
<sequence length="355" mass="40322">MTLEQFKSIIIDQSAAVKDALVKLEKNEQKILFVVENGNRLIGSLTDGDIRRWILKDGPLNASVEKVCFKGTFFVKTGYDLVQVKEGMRERNITYVPVVDDNHEIKEFLLYDKLFNNRVTKRPGHLVDADVVIMAGGKGTRLEPFTRVLPKPLIPVGDKTILEYIISKFLPYQVDTFYLSLGHKANIIRSYFEELSPDYKISYLIENKPLGTVGALKKLEGKTNGEIILTNCDIIIEADYADLLKHHKDAGNDMTMVSSLKNYSIPYGVCKVSSDGKLVSLEEKPEYDLLVNTGMYVLNSDLLRYIPDDEFFHITDLIDKISDSHKIGIYPISENSWIDVGEWIEYKKAVEKLSL</sequence>
<dbReference type="Gene3D" id="3.90.550.10">
    <property type="entry name" value="Spore Coat Polysaccharide Biosynthesis Protein SpsA, Chain A"/>
    <property type="match status" value="1"/>
</dbReference>
<organism evidence="3 4">
    <name type="scientific">Natronogracilivirga saccharolytica</name>
    <dbReference type="NCBI Taxonomy" id="2812953"/>
    <lineage>
        <taxon>Bacteria</taxon>
        <taxon>Pseudomonadati</taxon>
        <taxon>Balneolota</taxon>
        <taxon>Balneolia</taxon>
        <taxon>Balneolales</taxon>
        <taxon>Cyclonatronaceae</taxon>
        <taxon>Natronogracilivirga</taxon>
    </lineage>
</organism>
<keyword evidence="4" id="KW-1185">Reference proteome</keyword>
<evidence type="ECO:0000259" key="2">
    <source>
        <dbReference type="PROSITE" id="PS51371"/>
    </source>
</evidence>
<dbReference type="EMBL" id="JAFIDN010000018">
    <property type="protein sequence ID" value="MBP3193950.1"/>
    <property type="molecule type" value="Genomic_DNA"/>
</dbReference>
<dbReference type="AlphaFoldDB" id="A0A8J7RMY9"/>
<dbReference type="Pfam" id="PF00571">
    <property type="entry name" value="CBS"/>
    <property type="match status" value="1"/>
</dbReference>
<comment type="caution">
    <text evidence="3">The sequence shown here is derived from an EMBL/GenBank/DDBJ whole genome shotgun (WGS) entry which is preliminary data.</text>
</comment>
<dbReference type="SUPFAM" id="SSF53448">
    <property type="entry name" value="Nucleotide-diphospho-sugar transferases"/>
    <property type="match status" value="1"/>
</dbReference>
<dbReference type="GO" id="GO:0016740">
    <property type="term" value="F:transferase activity"/>
    <property type="evidence" value="ECO:0007669"/>
    <property type="project" value="UniProtKB-KW"/>
</dbReference>
<name>A0A8J7RMY9_9BACT</name>
<dbReference type="Pfam" id="PF00483">
    <property type="entry name" value="NTP_transferase"/>
    <property type="match status" value="1"/>
</dbReference>